<feature type="compositionally biased region" description="Basic and acidic residues" evidence="1">
    <location>
        <begin position="458"/>
        <end position="474"/>
    </location>
</feature>
<feature type="region of interest" description="Disordered" evidence="1">
    <location>
        <begin position="354"/>
        <end position="376"/>
    </location>
</feature>
<feature type="region of interest" description="Disordered" evidence="1">
    <location>
        <begin position="153"/>
        <end position="185"/>
    </location>
</feature>
<feature type="region of interest" description="Disordered" evidence="1">
    <location>
        <begin position="1"/>
        <end position="53"/>
    </location>
</feature>
<proteinExistence type="predicted"/>
<dbReference type="EMBL" id="GIIL01005763">
    <property type="protein sequence ID" value="NOV49489.1"/>
    <property type="molecule type" value="Transcribed_RNA"/>
</dbReference>
<organism evidence="3">
    <name type="scientific">Xenopsylla cheopis</name>
    <name type="common">Oriental rat flea</name>
    <name type="synonym">Pulex cheopis</name>
    <dbReference type="NCBI Taxonomy" id="163159"/>
    <lineage>
        <taxon>Eukaryota</taxon>
        <taxon>Metazoa</taxon>
        <taxon>Ecdysozoa</taxon>
        <taxon>Arthropoda</taxon>
        <taxon>Hexapoda</taxon>
        <taxon>Insecta</taxon>
        <taxon>Pterygota</taxon>
        <taxon>Neoptera</taxon>
        <taxon>Endopterygota</taxon>
        <taxon>Siphonaptera</taxon>
        <taxon>Pulicidae</taxon>
        <taxon>Xenopsyllinae</taxon>
        <taxon>Xenopsylla</taxon>
    </lineage>
</organism>
<dbReference type="Pfam" id="PF15949">
    <property type="entry name" value="DUF4757"/>
    <property type="match status" value="1"/>
</dbReference>
<feature type="domain" description="DUF4757" evidence="2">
    <location>
        <begin position="72"/>
        <end position="139"/>
    </location>
</feature>
<dbReference type="InterPro" id="IPR031865">
    <property type="entry name" value="DUF4757"/>
</dbReference>
<accession>A0A6M2DT37</accession>
<evidence type="ECO:0000313" key="3">
    <source>
        <dbReference type="EMBL" id="NOV49489.1"/>
    </source>
</evidence>
<evidence type="ECO:0000256" key="1">
    <source>
        <dbReference type="SAM" id="MobiDB-lite"/>
    </source>
</evidence>
<reference evidence="3" key="1">
    <citation type="submission" date="2020-03" db="EMBL/GenBank/DDBJ databases">
        <title>Transcriptomic Profiling of the Digestive Tract of the Rat Flea, Xenopsylla cheopis, Following Blood Feeding and Infection with Yersinia pestis.</title>
        <authorList>
            <person name="Bland D.M."/>
            <person name="Martens C.A."/>
            <person name="Virtaneva K."/>
            <person name="Kanakabandi K."/>
            <person name="Long D."/>
            <person name="Rosenke R."/>
            <person name="Saturday G.A."/>
            <person name="Hoyt F.H."/>
            <person name="Bruno D.P."/>
            <person name="Ribeiro J.M.C."/>
            <person name="Hinnebusch J."/>
        </authorList>
    </citation>
    <scope>NUCLEOTIDE SEQUENCE</scope>
</reference>
<feature type="compositionally biased region" description="Polar residues" evidence="1">
    <location>
        <begin position="16"/>
        <end position="25"/>
    </location>
</feature>
<feature type="region of interest" description="Disordered" evidence="1">
    <location>
        <begin position="458"/>
        <end position="484"/>
    </location>
</feature>
<feature type="compositionally biased region" description="Acidic residues" evidence="1">
    <location>
        <begin position="174"/>
        <end position="184"/>
    </location>
</feature>
<dbReference type="AlphaFoldDB" id="A0A6M2DT37"/>
<evidence type="ECO:0000259" key="2">
    <source>
        <dbReference type="Pfam" id="PF15949"/>
    </source>
</evidence>
<sequence>MISSGESPNVGAACINNDTKNSSKSKILADDSLVKVRSRPSHTPPPKPATNPLQFVKARPCTLYQCAQNHLRRNEDVKQSKVVMREDAEEWQSNLDSWKSSRRKRVEHIIDRVVEAKKIEQEEHNKNRRSCKTFSEMLEKRGTRRKPSLVFYSEEEDTTPISETESNDRTIESPDSELFQESDLDCGPQKLDVGKPPNMNDTSPTYINCMNHQDESFSRGDANNIEYTYEGAINDYKSRVINRENNKKYAENSNPVLKSKESICTEFLRKNLSSHNDIDNKITVKKDVQTDCISSLENINHEHEIGNIVKPAEDMSDVHESLHLQVDASSCNQNEQHEEISLFVSPNDEETYQSLNGDDRDDQPVDVSSCESKTESGELDTLINEVNKISVATLASCFNQDNISENCSDLSNVSEKAADEGVGGTIKVPRIADTIEEFEKKCAELSSKNIQVDYKDTRHIEHDNRNDSKIEEKSNTGPQQDFSVPTTENHLIDLRSPIFCSKDYPIEIVAADSAPLSLLAPIRNIEPPKEKPPRLPEEVPDDPVDKCESPTKWANSTRRIRDELQSKRSSFLGIDDNHLINSMAEVLPPKPPDITSIIKDVSQLDDQIFCNSSYNKNCLEDQLTNDDFGVELDRKELQTTEFVMNQAPTTLGNEELLWTQPNMNTESENAKNDKVLRKTQEIIQRLEQDERSRHNPALENQMFANYPSNKLHHMEERTSKENDLGESTINNYKLQDPSKEILRVQQQLLQLEQEELPHQREYFENYRKWVSGETFNPSRQLVRRHYASAEDISRSHVDAILHKGRAPPLPVKPPLSREMISQNSSYAPNWAPRPRHVDSWMYQKRKSDPPMMNYQHWLVQEAEQRRIDQRQGLRSHDQLGLQQTISPLRNRPNANLGKINRRYEINNIQETLSKSQLQEQRLSVSGKKKCSHCGVELGTFEY</sequence>
<feature type="compositionally biased region" description="Polar residues" evidence="1">
    <location>
        <begin position="475"/>
        <end position="484"/>
    </location>
</feature>
<feature type="compositionally biased region" description="Basic and acidic residues" evidence="1">
    <location>
        <begin position="526"/>
        <end position="549"/>
    </location>
</feature>
<name>A0A6M2DT37_XENCH</name>
<feature type="region of interest" description="Disordered" evidence="1">
    <location>
        <begin position="525"/>
        <end position="550"/>
    </location>
</feature>
<protein>
    <submittedName>
        <fullName evidence="3">Putative lim and calponin similarity-containing protein 1 isoform x1</fullName>
    </submittedName>
</protein>